<dbReference type="CDD" id="cd02909">
    <property type="entry name" value="cupin_pirin_N"/>
    <property type="match status" value="1"/>
</dbReference>
<feature type="domain" description="Pirin C-terminal" evidence="5">
    <location>
        <begin position="162"/>
        <end position="263"/>
    </location>
</feature>
<dbReference type="Proteomes" id="UP000176714">
    <property type="component" value="Unassembled WGS sequence"/>
</dbReference>
<dbReference type="InterPro" id="IPR011051">
    <property type="entry name" value="RmlC_Cupin_sf"/>
</dbReference>
<evidence type="ECO:0008006" key="8">
    <source>
        <dbReference type="Google" id="ProtNLM"/>
    </source>
</evidence>
<evidence type="ECO:0000256" key="2">
    <source>
        <dbReference type="PIRSR" id="PIRSR006232-1"/>
    </source>
</evidence>
<dbReference type="InterPro" id="IPR012093">
    <property type="entry name" value="Pirin"/>
</dbReference>
<evidence type="ECO:0000259" key="5">
    <source>
        <dbReference type="Pfam" id="PF05726"/>
    </source>
</evidence>
<feature type="binding site" evidence="2">
    <location>
        <position position="104"/>
    </location>
    <ligand>
        <name>Fe cation</name>
        <dbReference type="ChEBI" id="CHEBI:24875"/>
    </ligand>
</feature>
<comment type="similarity">
    <text evidence="1 3">Belongs to the pirin family.</text>
</comment>
<evidence type="ECO:0000256" key="1">
    <source>
        <dbReference type="ARBA" id="ARBA00008416"/>
    </source>
</evidence>
<keyword evidence="2" id="KW-0408">Iron</keyword>
<dbReference type="PIRSF" id="PIRSF006232">
    <property type="entry name" value="Pirin"/>
    <property type="match status" value="1"/>
</dbReference>
<dbReference type="Pfam" id="PF02678">
    <property type="entry name" value="Pirin"/>
    <property type="match status" value="1"/>
</dbReference>
<proteinExistence type="inferred from homology"/>
<dbReference type="Gene3D" id="2.60.120.10">
    <property type="entry name" value="Jelly Rolls"/>
    <property type="match status" value="2"/>
</dbReference>
<sequence length="267" mass="29437">MNTTRKIAATFKTKDTIEGAGVRLRRGFSNTEAAQFDPFLLFDDFSSTVPEHYQAGFPWHPHRGMETVTYILDGAVRHKDSLGNEGVIESGAVQWMTAGSVIIHEEMPEGVHGIRGFQLWVNLPKKDKMTDPKYTDLKGKILPEVTLAPLAHARVISKNPLYMDITLEANGEVAVPVAEGHTVFAYVIEGALGVGETRYASGTILLFERTGESVAFHAGTFGARLLLIGGAPLNEPIAWRGPIVMNTDEELREAFRDLQEGTFIRTR</sequence>
<feature type="domain" description="Pirin N-terminal" evidence="4">
    <location>
        <begin position="22"/>
        <end position="121"/>
    </location>
</feature>
<protein>
    <recommendedName>
        <fullName evidence="8">Pirin</fullName>
    </recommendedName>
</protein>
<gene>
    <name evidence="6" type="ORF">A2950_01235</name>
</gene>
<dbReference type="GO" id="GO:0046872">
    <property type="term" value="F:metal ion binding"/>
    <property type="evidence" value="ECO:0007669"/>
    <property type="project" value="UniProtKB-KW"/>
</dbReference>
<comment type="cofactor">
    <cofactor evidence="2">
        <name>Fe cation</name>
        <dbReference type="ChEBI" id="CHEBI:24875"/>
    </cofactor>
    <text evidence="2">Binds 1 Fe cation per subunit.</text>
</comment>
<feature type="binding site" evidence="2">
    <location>
        <position position="106"/>
    </location>
    <ligand>
        <name>Fe cation</name>
        <dbReference type="ChEBI" id="CHEBI:24875"/>
    </ligand>
</feature>
<dbReference type="InterPro" id="IPR008778">
    <property type="entry name" value="Pirin_C_dom"/>
</dbReference>
<reference evidence="6 7" key="1">
    <citation type="journal article" date="2016" name="Nat. Commun.">
        <title>Thousands of microbial genomes shed light on interconnected biogeochemical processes in an aquifer system.</title>
        <authorList>
            <person name="Anantharaman K."/>
            <person name="Brown C.T."/>
            <person name="Hug L.A."/>
            <person name="Sharon I."/>
            <person name="Castelle C.J."/>
            <person name="Probst A.J."/>
            <person name="Thomas B.C."/>
            <person name="Singh A."/>
            <person name="Wilkins M.J."/>
            <person name="Karaoz U."/>
            <person name="Brodie E.L."/>
            <person name="Williams K.H."/>
            <person name="Hubbard S.S."/>
            <person name="Banfield J.F."/>
        </authorList>
    </citation>
    <scope>NUCLEOTIDE SEQUENCE [LARGE SCALE GENOMIC DNA]</scope>
</reference>
<keyword evidence="2" id="KW-0479">Metal-binding</keyword>
<evidence type="ECO:0000256" key="3">
    <source>
        <dbReference type="RuleBase" id="RU003457"/>
    </source>
</evidence>
<dbReference type="SUPFAM" id="SSF51182">
    <property type="entry name" value="RmlC-like cupins"/>
    <property type="match status" value="1"/>
</dbReference>
<feature type="binding site" evidence="2">
    <location>
        <position position="60"/>
    </location>
    <ligand>
        <name>Fe cation</name>
        <dbReference type="ChEBI" id="CHEBI:24875"/>
    </ligand>
</feature>
<dbReference type="AlphaFoldDB" id="A0A1F6ESA9"/>
<accession>A0A1F6ESA9</accession>
<name>A0A1F6ESA9_9BACT</name>
<dbReference type="CDD" id="cd02247">
    <property type="entry name" value="cupin_pirin_C"/>
    <property type="match status" value="1"/>
</dbReference>
<dbReference type="PANTHER" id="PTHR13903:SF8">
    <property type="entry name" value="PIRIN"/>
    <property type="match status" value="1"/>
</dbReference>
<organism evidence="6 7">
    <name type="scientific">Candidatus Kaiserbacteria bacterium RIFCSPLOWO2_01_FULL_55_19</name>
    <dbReference type="NCBI Taxonomy" id="1798516"/>
    <lineage>
        <taxon>Bacteria</taxon>
        <taxon>Candidatus Kaiseribacteriota</taxon>
    </lineage>
</organism>
<dbReference type="EMBL" id="MFMD01000014">
    <property type="protein sequence ID" value="OGG76497.1"/>
    <property type="molecule type" value="Genomic_DNA"/>
</dbReference>
<feature type="binding site" evidence="2">
    <location>
        <position position="62"/>
    </location>
    <ligand>
        <name>Fe cation</name>
        <dbReference type="ChEBI" id="CHEBI:24875"/>
    </ligand>
</feature>
<evidence type="ECO:0000313" key="7">
    <source>
        <dbReference type="Proteomes" id="UP000176714"/>
    </source>
</evidence>
<comment type="caution">
    <text evidence="6">The sequence shown here is derived from an EMBL/GenBank/DDBJ whole genome shotgun (WGS) entry which is preliminary data.</text>
</comment>
<dbReference type="InterPro" id="IPR014710">
    <property type="entry name" value="RmlC-like_jellyroll"/>
</dbReference>
<evidence type="ECO:0000259" key="4">
    <source>
        <dbReference type="Pfam" id="PF02678"/>
    </source>
</evidence>
<evidence type="ECO:0000313" key="6">
    <source>
        <dbReference type="EMBL" id="OGG76497.1"/>
    </source>
</evidence>
<dbReference type="PANTHER" id="PTHR13903">
    <property type="entry name" value="PIRIN-RELATED"/>
    <property type="match status" value="1"/>
</dbReference>
<dbReference type="Pfam" id="PF05726">
    <property type="entry name" value="Pirin_C"/>
    <property type="match status" value="1"/>
</dbReference>
<dbReference type="InterPro" id="IPR003829">
    <property type="entry name" value="Pirin_N_dom"/>
</dbReference>